<feature type="compositionally biased region" description="Polar residues" evidence="1">
    <location>
        <begin position="186"/>
        <end position="197"/>
    </location>
</feature>
<name>A0A250WZV6_9CHLO</name>
<sequence>MNEADVERTYRGYPVKTYSPGPGTYLMPKKNQRPSSAGPYGRSQSVPRKHSPGSLSWQQERDWEHQQDQYWQSAGDRRQQSIGGDPYNGRSNQQAEGQQKQHLVQPAREYGTGHLLDETGRWMDRQRPPPVSIINTTAPGYYPGVAEVVSYLDESPRNTVATQGLRTNGMNSMKPEAWDGSPPQPLATTVAPSNRNGQQQQQQQVEGSEGSRSYYAGSGSDVQPGQYITETGSNVYHDARGTHEPGHLFNVPEAANHQHSNPTTANKVTYSPSTKGSSASNKQRPASAGSSRSGQQYNGRPTSAGSQRSTHTHQRPASAGPRGPQAQSPYSRQNPGSNRPGTAACNSNTRKSQSSILDFAPHSQRTLKHPFEMPSMPVDLNVAPSGTYMDPELDSGHWQDSGFQWDPSLGQAKSQGKGIHYGRPATPANYQADPASPSGMKARPATPTPKPYSNRPQAYSLGAKTQPQYLTAGVYDNIKPYGHVMDTQPALTVNELEQAREMSLGQHVVAGSPHARLVGGRWKFVEESSRMRAEAGVPGGLGRSLTAEDIARTKDLSLGQHVVPGSPNSRLVGGHWRHMPQPTVQEPMWTDYYGPLGGGADKCVFYGRKYNEPKIRFGIV</sequence>
<feature type="compositionally biased region" description="Polar residues" evidence="1">
    <location>
        <begin position="220"/>
        <end position="234"/>
    </location>
</feature>
<evidence type="ECO:0000256" key="1">
    <source>
        <dbReference type="SAM" id="MobiDB-lite"/>
    </source>
</evidence>
<feature type="compositionally biased region" description="Polar residues" evidence="1">
    <location>
        <begin position="325"/>
        <end position="354"/>
    </location>
</feature>
<dbReference type="AlphaFoldDB" id="A0A250WZV6"/>
<protein>
    <submittedName>
        <fullName evidence="2">Uncharacterized protein</fullName>
    </submittedName>
</protein>
<feature type="compositionally biased region" description="Polar residues" evidence="1">
    <location>
        <begin position="257"/>
        <end position="309"/>
    </location>
</feature>
<feature type="region of interest" description="Disordered" evidence="1">
    <location>
        <begin position="162"/>
        <end position="354"/>
    </location>
</feature>
<feature type="compositionally biased region" description="Polar residues" evidence="1">
    <location>
        <begin position="162"/>
        <end position="171"/>
    </location>
</feature>
<evidence type="ECO:0000313" key="2">
    <source>
        <dbReference type="EMBL" id="GAX76368.1"/>
    </source>
</evidence>
<evidence type="ECO:0000313" key="3">
    <source>
        <dbReference type="Proteomes" id="UP000232323"/>
    </source>
</evidence>
<feature type="compositionally biased region" description="Basic and acidic residues" evidence="1">
    <location>
        <begin position="237"/>
        <end position="246"/>
    </location>
</feature>
<organism evidence="2 3">
    <name type="scientific">Chlamydomonas eustigma</name>
    <dbReference type="NCBI Taxonomy" id="1157962"/>
    <lineage>
        <taxon>Eukaryota</taxon>
        <taxon>Viridiplantae</taxon>
        <taxon>Chlorophyta</taxon>
        <taxon>core chlorophytes</taxon>
        <taxon>Chlorophyceae</taxon>
        <taxon>CS clade</taxon>
        <taxon>Chlamydomonadales</taxon>
        <taxon>Chlamydomonadaceae</taxon>
        <taxon>Chlamydomonas</taxon>
    </lineage>
</organism>
<keyword evidence="3" id="KW-1185">Reference proteome</keyword>
<proteinExistence type="predicted"/>
<reference evidence="2 3" key="1">
    <citation type="submission" date="2017-08" db="EMBL/GenBank/DDBJ databases">
        <title>Acidophilic green algal genome provides insights into adaptation to an acidic environment.</title>
        <authorList>
            <person name="Hirooka S."/>
            <person name="Hirose Y."/>
            <person name="Kanesaki Y."/>
            <person name="Higuchi S."/>
            <person name="Fujiwara T."/>
            <person name="Onuma R."/>
            <person name="Era A."/>
            <person name="Ohbayashi R."/>
            <person name="Uzuka A."/>
            <person name="Nozaki H."/>
            <person name="Yoshikawa H."/>
            <person name="Miyagishima S.Y."/>
        </authorList>
    </citation>
    <scope>NUCLEOTIDE SEQUENCE [LARGE SCALE GENOMIC DNA]</scope>
    <source>
        <strain evidence="2 3">NIES-2499</strain>
    </source>
</reference>
<feature type="compositionally biased region" description="Basic and acidic residues" evidence="1">
    <location>
        <begin position="1"/>
        <end position="10"/>
    </location>
</feature>
<gene>
    <name evidence="2" type="ORF">CEUSTIGMA_g3814.t1</name>
</gene>
<accession>A0A250WZV6</accession>
<feature type="region of interest" description="Disordered" evidence="1">
    <location>
        <begin position="431"/>
        <end position="458"/>
    </location>
</feature>
<feature type="region of interest" description="Disordered" evidence="1">
    <location>
        <begin position="1"/>
        <end position="110"/>
    </location>
</feature>
<dbReference type="Proteomes" id="UP000232323">
    <property type="component" value="Unassembled WGS sequence"/>
</dbReference>
<feature type="compositionally biased region" description="Polar residues" evidence="1">
    <location>
        <begin position="89"/>
        <end position="102"/>
    </location>
</feature>
<dbReference type="EMBL" id="BEGY01000017">
    <property type="protein sequence ID" value="GAX76368.1"/>
    <property type="molecule type" value="Genomic_DNA"/>
</dbReference>
<comment type="caution">
    <text evidence="2">The sequence shown here is derived from an EMBL/GenBank/DDBJ whole genome shotgun (WGS) entry which is preliminary data.</text>
</comment>